<dbReference type="Pfam" id="PF19576">
    <property type="entry name" value="Acyltransf_2"/>
    <property type="match status" value="1"/>
</dbReference>
<gene>
    <name evidence="2" type="ORF">PRLR5076_30370</name>
</gene>
<feature type="domain" description="Putative acyltransferase ACT14924-like acyltransferase" evidence="1">
    <location>
        <begin position="14"/>
        <end position="260"/>
    </location>
</feature>
<protein>
    <submittedName>
        <fullName evidence="2">Glycerol acyltransferase</fullName>
    </submittedName>
</protein>
<evidence type="ECO:0000259" key="1">
    <source>
        <dbReference type="Pfam" id="PF19576"/>
    </source>
</evidence>
<keyword evidence="2" id="KW-0808">Transferase</keyword>
<keyword evidence="2" id="KW-0012">Acyltransferase</keyword>
<organism evidence="2 3">
    <name type="scientific">Prevotella lacticifex</name>
    <dbReference type="NCBI Taxonomy" id="2854755"/>
    <lineage>
        <taxon>Bacteria</taxon>
        <taxon>Pseudomonadati</taxon>
        <taxon>Bacteroidota</taxon>
        <taxon>Bacteroidia</taxon>
        <taxon>Bacteroidales</taxon>
        <taxon>Prevotellaceae</taxon>
        <taxon>Prevotella</taxon>
    </lineage>
</organism>
<name>A0A9R1CYA2_9BACT</name>
<dbReference type="SUPFAM" id="SSF69593">
    <property type="entry name" value="Glycerol-3-phosphate (1)-acyltransferase"/>
    <property type="match status" value="1"/>
</dbReference>
<evidence type="ECO:0000313" key="2">
    <source>
        <dbReference type="EMBL" id="GJG60186.1"/>
    </source>
</evidence>
<dbReference type="RefSeq" id="WP_223926567.1">
    <property type="nucleotide sequence ID" value="NZ_BPTU01000001.1"/>
</dbReference>
<dbReference type="EMBL" id="BPUB01000003">
    <property type="protein sequence ID" value="GJG60186.1"/>
    <property type="molecule type" value="Genomic_DNA"/>
</dbReference>
<comment type="caution">
    <text evidence="2">The sequence shown here is derived from an EMBL/GenBank/DDBJ whole genome shotgun (WGS) entry which is preliminary data.</text>
</comment>
<sequence>MSEHIEKTIDIEKILQSKMGKKARFVPAFAVRWLKRIVHEDEVNAFLWESRNLTGTEWLKACVRYLDMTLHIEGRNNLPDKDDGKLYTFVSNHPLGGEDGVALGAIIGEHYDGRFRYLVNDLLLNLPGLRPVSIGINKTGRQSRDFPRMVEAGFQSDNHMLMFPAGLNSRKKNGVIHDLPWKKTFISKSVEYHRDVVPIYFSGRNSERFYRIANWQKKLHLKVNIAMLFLVDEMYRNVHKTFTIKIGKPIPWQTFDKSRTPVQWAQWVEDKVYEL</sequence>
<evidence type="ECO:0000313" key="3">
    <source>
        <dbReference type="Proteomes" id="UP000825483"/>
    </source>
</evidence>
<dbReference type="GeneID" id="72467856"/>
<accession>A0A9R1CYA2</accession>
<proteinExistence type="predicted"/>
<dbReference type="InterPro" id="IPR045746">
    <property type="entry name" value="ACT14924-like_Acyltransf_dom"/>
</dbReference>
<dbReference type="Proteomes" id="UP000825483">
    <property type="component" value="Unassembled WGS sequence"/>
</dbReference>
<dbReference type="GO" id="GO:0016746">
    <property type="term" value="F:acyltransferase activity"/>
    <property type="evidence" value="ECO:0007669"/>
    <property type="project" value="UniProtKB-KW"/>
</dbReference>
<dbReference type="AlphaFoldDB" id="A0A9R1CYA2"/>
<keyword evidence="3" id="KW-1185">Reference proteome</keyword>
<reference evidence="2" key="1">
    <citation type="journal article" date="2022" name="Int. J. Syst. Evol. Microbiol.">
        <title>Prevotella lacticifex sp. nov., isolated from the rumen of cows.</title>
        <authorList>
            <person name="Shinkai T."/>
            <person name="Ikeyama N."/>
            <person name="Kumagai M."/>
            <person name="Ohmori H."/>
            <person name="Sakamoto M."/>
            <person name="Ohkuma M."/>
            <person name="Mitsumori M."/>
        </authorList>
    </citation>
    <scope>NUCLEOTIDE SEQUENCE</scope>
    <source>
        <strain evidence="2">R5076</strain>
    </source>
</reference>